<evidence type="ECO:0000313" key="4">
    <source>
        <dbReference type="EMBL" id="XFO70119.1"/>
    </source>
</evidence>
<dbReference type="RefSeq" id="WP_093796609.1">
    <property type="nucleotide sequence ID" value="NZ_CP155571.1"/>
</dbReference>
<feature type="transmembrane region" description="Helical" evidence="1">
    <location>
        <begin position="214"/>
        <end position="237"/>
    </location>
</feature>
<dbReference type="Pfam" id="PF13487">
    <property type="entry name" value="HD_5"/>
    <property type="match status" value="1"/>
</dbReference>
<dbReference type="InterPro" id="IPR003607">
    <property type="entry name" value="HD/PDEase_dom"/>
</dbReference>
<evidence type="ECO:0000259" key="3">
    <source>
        <dbReference type="PROSITE" id="PS51832"/>
    </source>
</evidence>
<feature type="transmembrane region" description="Helical" evidence="1">
    <location>
        <begin position="28"/>
        <end position="49"/>
    </location>
</feature>
<dbReference type="SMART" id="SM00471">
    <property type="entry name" value="HDc"/>
    <property type="match status" value="1"/>
</dbReference>
<dbReference type="InterPro" id="IPR006675">
    <property type="entry name" value="HDIG_dom"/>
</dbReference>
<dbReference type="EMBL" id="CP155571">
    <property type="protein sequence ID" value="XFO70119.1"/>
    <property type="molecule type" value="Genomic_DNA"/>
</dbReference>
<keyword evidence="5" id="KW-1185">Reference proteome</keyword>
<dbReference type="InterPro" id="IPR006674">
    <property type="entry name" value="HD_domain"/>
</dbReference>
<gene>
    <name evidence="4" type="ORF">SPACI_001060</name>
</gene>
<dbReference type="PANTHER" id="PTHR43155">
    <property type="entry name" value="CYCLIC DI-GMP PHOSPHODIESTERASE PA4108-RELATED"/>
    <property type="match status" value="1"/>
</dbReference>
<keyword evidence="1" id="KW-0472">Membrane</keyword>
<dbReference type="CDD" id="cd00077">
    <property type="entry name" value="HDc"/>
    <property type="match status" value="1"/>
</dbReference>
<dbReference type="Gene3D" id="6.10.340.10">
    <property type="match status" value="1"/>
</dbReference>
<dbReference type="PROSITE" id="PS51831">
    <property type="entry name" value="HD"/>
    <property type="match status" value="1"/>
</dbReference>
<accession>A0ABZ3IVM3</accession>
<dbReference type="Gene3D" id="1.10.3210.10">
    <property type="entry name" value="Hypothetical protein af1432"/>
    <property type="match status" value="1"/>
</dbReference>
<feature type="domain" description="HD-GYP" evidence="3">
    <location>
        <begin position="285"/>
        <end position="480"/>
    </location>
</feature>
<reference evidence="4" key="1">
    <citation type="submission" date="2024-05" db="EMBL/GenBank/DDBJ databases">
        <title>Isolation and characterization of Sporomusa carbonis sp. nov., a carboxydotrophic hydrogenogen in the genus of Sporomusa isolated from a charcoal burning pile.</title>
        <authorList>
            <person name="Boeer T."/>
            <person name="Rosenbaum F."/>
            <person name="Eysell L."/>
            <person name="Mueller V."/>
            <person name="Daniel R."/>
            <person name="Poehlein A."/>
        </authorList>
    </citation>
    <scope>NUCLEOTIDE SEQUENCE [LARGE SCALE GENOMIC DNA]</scope>
    <source>
        <strain evidence="4">DSM 3132</strain>
    </source>
</reference>
<dbReference type="PROSITE" id="PS51832">
    <property type="entry name" value="HD_GYP"/>
    <property type="match status" value="1"/>
</dbReference>
<dbReference type="NCBIfam" id="TIGR00277">
    <property type="entry name" value="HDIG"/>
    <property type="match status" value="1"/>
</dbReference>
<evidence type="ECO:0000259" key="2">
    <source>
        <dbReference type="PROSITE" id="PS51831"/>
    </source>
</evidence>
<evidence type="ECO:0008006" key="6">
    <source>
        <dbReference type="Google" id="ProtNLM"/>
    </source>
</evidence>
<feature type="domain" description="HD" evidence="2">
    <location>
        <begin position="307"/>
        <end position="429"/>
    </location>
</feature>
<sequence>MGRINYPEGIQRNRFSQNSWNPLAHASLYSKLLISLFLVFSVTILAVTYQLEKNIEERHIELLKDELRSLAAIAAVTINGDIVDSLREPEQQTTGTYRTLKESLTRFMAANRNIQDIYIMRKGPTADQLFFVVDADPEEPAPFGELYDAKTAPDMVDAFQQPAVDREFVTDKWGVTLSGYAPVKNSYGESVAIVGIDFDANSLRAGIGQRREQMLLYTVLSMALMLLISLVLATSIVRRLNRVKRAVDIILESDSQTEQIYRGKDEVNLLASRVNNLIEKVAVEKEQILTSIIMALVNTLEVRDRYTHGHSAEVAAIATDIMNKLSLSDTEKFTINFAALLHDIGKIGIADTILNKTGKLTEEEFAIIKRHPAIGAKILEGIPSMNQISQIIKHHHERYDGKGYPDKLTGRDILLGARIIAVADSFQAMISDRTYRQGMSQAEAMEELARNKGTQFDTDIVEVFLDICKTKQYKTDNIRA</sequence>
<name>A0ABZ3IVM3_SPOA4</name>
<proteinExistence type="predicted"/>
<protein>
    <recommendedName>
        <fullName evidence="6">Cyclic di-GMP phosphodiesterase response regulator RpfG</fullName>
    </recommendedName>
</protein>
<dbReference type="InterPro" id="IPR037522">
    <property type="entry name" value="HD_GYP_dom"/>
</dbReference>
<evidence type="ECO:0000313" key="5">
    <source>
        <dbReference type="Proteomes" id="UP000216052"/>
    </source>
</evidence>
<evidence type="ECO:0000256" key="1">
    <source>
        <dbReference type="SAM" id="Phobius"/>
    </source>
</evidence>
<organism evidence="4 5">
    <name type="scientific">Sporomusa acidovorans (strain ATCC 49682 / DSM 3132 / Mol)</name>
    <dbReference type="NCBI Taxonomy" id="1123286"/>
    <lineage>
        <taxon>Bacteria</taxon>
        <taxon>Bacillati</taxon>
        <taxon>Bacillota</taxon>
        <taxon>Negativicutes</taxon>
        <taxon>Selenomonadales</taxon>
        <taxon>Sporomusaceae</taxon>
        <taxon>Sporomusa</taxon>
    </lineage>
</organism>
<keyword evidence="1" id="KW-1133">Transmembrane helix</keyword>
<dbReference type="Proteomes" id="UP000216052">
    <property type="component" value="Chromosome"/>
</dbReference>
<keyword evidence="1" id="KW-0812">Transmembrane</keyword>
<dbReference type="SUPFAM" id="SSF109604">
    <property type="entry name" value="HD-domain/PDEase-like"/>
    <property type="match status" value="1"/>
</dbReference>